<name>A0A6A5S292_9PLEO</name>
<reference evidence="2" key="1">
    <citation type="journal article" date="2020" name="Stud. Mycol.">
        <title>101 Dothideomycetes genomes: a test case for predicting lifestyles and emergence of pathogens.</title>
        <authorList>
            <person name="Haridas S."/>
            <person name="Albert R."/>
            <person name="Binder M."/>
            <person name="Bloem J."/>
            <person name="Labutti K."/>
            <person name="Salamov A."/>
            <person name="Andreopoulos B."/>
            <person name="Baker S."/>
            <person name="Barry K."/>
            <person name="Bills G."/>
            <person name="Bluhm B."/>
            <person name="Cannon C."/>
            <person name="Castanera R."/>
            <person name="Culley D."/>
            <person name="Daum C."/>
            <person name="Ezra D."/>
            <person name="Gonzalez J."/>
            <person name="Henrissat B."/>
            <person name="Kuo A."/>
            <person name="Liang C."/>
            <person name="Lipzen A."/>
            <person name="Lutzoni F."/>
            <person name="Magnuson J."/>
            <person name="Mondo S."/>
            <person name="Nolan M."/>
            <person name="Ohm R."/>
            <person name="Pangilinan J."/>
            <person name="Park H.-J."/>
            <person name="Ramirez L."/>
            <person name="Alfaro M."/>
            <person name="Sun H."/>
            <person name="Tritt A."/>
            <person name="Yoshinaga Y."/>
            <person name="Zwiers L.-H."/>
            <person name="Turgeon B."/>
            <person name="Goodwin S."/>
            <person name="Spatafora J."/>
            <person name="Crous P."/>
            <person name="Grigoriev I."/>
        </authorList>
    </citation>
    <scope>NUCLEOTIDE SEQUENCE</scope>
    <source>
        <strain evidence="2">CBS 161.51</strain>
    </source>
</reference>
<feature type="compositionally biased region" description="Basic and acidic residues" evidence="1">
    <location>
        <begin position="27"/>
        <end position="37"/>
    </location>
</feature>
<keyword evidence="3" id="KW-1185">Reference proteome</keyword>
<dbReference type="Proteomes" id="UP000800038">
    <property type="component" value="Unassembled WGS sequence"/>
</dbReference>
<dbReference type="EMBL" id="ML976362">
    <property type="protein sequence ID" value="KAF1934835.1"/>
    <property type="molecule type" value="Genomic_DNA"/>
</dbReference>
<feature type="non-terminal residue" evidence="2">
    <location>
        <position position="195"/>
    </location>
</feature>
<evidence type="ECO:0000313" key="3">
    <source>
        <dbReference type="Proteomes" id="UP000800038"/>
    </source>
</evidence>
<sequence>VVRFVCFYLRIIADEERQVDEYSLQRDQVVDSSKESSGEEADTESEYDDATSNDNDNDSVVPQVRVRVQTDKMKDARELFSWKDDQKALAIQLWVALDNGDRAAQMDDLLDSLCSFLLTSYGNKALSSGLVQFLAVLGIDTERKRLRAAKNYSYMLAGIVYCVRVLGVEKLLPAAGRDEQTEDDRDRFLDMRKKY</sequence>
<protein>
    <submittedName>
        <fullName evidence="2">Uncharacterized protein</fullName>
    </submittedName>
</protein>
<evidence type="ECO:0000313" key="2">
    <source>
        <dbReference type="EMBL" id="KAF1934835.1"/>
    </source>
</evidence>
<organism evidence="2 3">
    <name type="scientific">Clathrospora elynae</name>
    <dbReference type="NCBI Taxonomy" id="706981"/>
    <lineage>
        <taxon>Eukaryota</taxon>
        <taxon>Fungi</taxon>
        <taxon>Dikarya</taxon>
        <taxon>Ascomycota</taxon>
        <taxon>Pezizomycotina</taxon>
        <taxon>Dothideomycetes</taxon>
        <taxon>Pleosporomycetidae</taxon>
        <taxon>Pleosporales</taxon>
        <taxon>Diademaceae</taxon>
        <taxon>Clathrospora</taxon>
    </lineage>
</organism>
<feature type="region of interest" description="Disordered" evidence="1">
    <location>
        <begin position="27"/>
        <end position="61"/>
    </location>
</feature>
<dbReference type="AlphaFoldDB" id="A0A6A5S292"/>
<gene>
    <name evidence="2" type="ORF">EJ02DRAFT_322735</name>
</gene>
<proteinExistence type="predicted"/>
<dbReference type="OrthoDB" id="3943268at2759"/>
<accession>A0A6A5S292</accession>
<feature type="compositionally biased region" description="Acidic residues" evidence="1">
    <location>
        <begin position="38"/>
        <end position="57"/>
    </location>
</feature>
<evidence type="ECO:0000256" key="1">
    <source>
        <dbReference type="SAM" id="MobiDB-lite"/>
    </source>
</evidence>
<feature type="non-terminal residue" evidence="2">
    <location>
        <position position="1"/>
    </location>
</feature>